<dbReference type="Pfam" id="PF08573">
    <property type="entry name" value="SAE2"/>
    <property type="match status" value="1"/>
</dbReference>
<dbReference type="EMBL" id="ML978738">
    <property type="protein sequence ID" value="KAF2084727.1"/>
    <property type="molecule type" value="Genomic_DNA"/>
</dbReference>
<sequence>MAREEKGDWLANRKNLLVQGVEENWTKFERDLRDEFARRDREKSALSNYISTLVIEASRIDELENENRLLKAQVAAATQLATNSSLATTPLTNLIVQDDTSEKTVPYQDYADVVAKVEEWRQQCNALVIANESLQRKWRSAKTRVKEWQEHLDAKYANDASRKRPKPLASLDLETPPPPVLTPKLISSVAAPVASYNQQPVDDGASRPSSRPTSNESRQAGHDHIPSSQTTEDDVNIPGEAPNNSTPQVHSNEVQDDENPAIVSERSLKRKRYAPAGNRTFSIHEDAKEQEAAPKPPVRVKDEPPSSPIIVEQVPRLHRLETLDLDRIGSPIHTPRKRRRLQDLVRHSQNQPVRMAAMQALRGERSMSLPLEVGEQDDGVQAENEQVHIKVEPSIEDERASSMPTMTTNHGRQTDVETPSRTRNRKAHALQPLNPNTNVLPGNVRLRPRRNDSDENRSAKHIHLLSEDGEERQDKPASPEIKAEPGESSRRLHALLDAPGTVEKPVISPLKRTTGPLRKSRESPANSTKSRSERTEPRPRDASGNKTVTPKPRAGAAKTFLGQRNPGTPLRQRPLEELRFSDFKINPKTNQGLDQAFSETVRGRAARRCLPGCTDPACCGGIFKAMAEAGPAPVIPRGLWASTQDDETDEDRLLRWHMGDAFKKERIRLMPNVQREELVLQAKTKWYADEHGKHRQAHERRASPPGYWSVDMPSTQEIERAREEAAKREKQEMEQRWREAMRPGGRWLFRDE</sequence>
<evidence type="ECO:0000256" key="4">
    <source>
        <dbReference type="SAM" id="Coils"/>
    </source>
</evidence>
<feature type="region of interest" description="Disordered" evidence="5">
    <location>
        <begin position="394"/>
        <end position="571"/>
    </location>
</feature>
<evidence type="ECO:0000313" key="7">
    <source>
        <dbReference type="EMBL" id="KAF2084727.1"/>
    </source>
</evidence>
<comment type="subcellular location">
    <subcellularLocation>
        <location evidence="1">Nucleus</location>
    </subcellularLocation>
</comment>
<feature type="compositionally biased region" description="Polar residues" evidence="5">
    <location>
        <begin position="242"/>
        <end position="252"/>
    </location>
</feature>
<gene>
    <name evidence="7" type="ORF">K490DRAFT_68484</name>
</gene>
<proteinExistence type="predicted"/>
<keyword evidence="2" id="KW-0227">DNA damage</keyword>
<dbReference type="OrthoDB" id="5801062at2759"/>
<reference evidence="7" key="1">
    <citation type="journal article" date="2020" name="Stud. Mycol.">
        <title>101 Dothideomycetes genomes: a test case for predicting lifestyles and emergence of pathogens.</title>
        <authorList>
            <person name="Haridas S."/>
            <person name="Albert R."/>
            <person name="Binder M."/>
            <person name="Bloem J."/>
            <person name="Labutti K."/>
            <person name="Salamov A."/>
            <person name="Andreopoulos B."/>
            <person name="Baker S."/>
            <person name="Barry K."/>
            <person name="Bills G."/>
            <person name="Bluhm B."/>
            <person name="Cannon C."/>
            <person name="Castanera R."/>
            <person name="Culley D."/>
            <person name="Daum C."/>
            <person name="Ezra D."/>
            <person name="Gonzalez J."/>
            <person name="Henrissat B."/>
            <person name="Kuo A."/>
            <person name="Liang C."/>
            <person name="Lipzen A."/>
            <person name="Lutzoni F."/>
            <person name="Magnuson J."/>
            <person name="Mondo S."/>
            <person name="Nolan M."/>
            <person name="Ohm R."/>
            <person name="Pangilinan J."/>
            <person name="Park H.-J."/>
            <person name="Ramirez L."/>
            <person name="Alfaro M."/>
            <person name="Sun H."/>
            <person name="Tritt A."/>
            <person name="Yoshinaga Y."/>
            <person name="Zwiers L.-H."/>
            <person name="Turgeon B."/>
            <person name="Goodwin S."/>
            <person name="Spatafora J."/>
            <person name="Crous P."/>
            <person name="Grigoriev I."/>
        </authorList>
    </citation>
    <scope>NUCLEOTIDE SEQUENCE</scope>
    <source>
        <strain evidence="7">CBS 121410</strain>
    </source>
</reference>
<keyword evidence="8" id="KW-1185">Reference proteome</keyword>
<feature type="domain" description="DNA endonuclease activator Ctp1 C-terminal" evidence="6">
    <location>
        <begin position="596"/>
        <end position="717"/>
    </location>
</feature>
<feature type="compositionally biased region" description="Basic and acidic residues" evidence="5">
    <location>
        <begin position="449"/>
        <end position="458"/>
    </location>
</feature>
<dbReference type="Proteomes" id="UP000799776">
    <property type="component" value="Unassembled WGS sequence"/>
</dbReference>
<comment type="caution">
    <text evidence="7">The sequence shown here is derived from an EMBL/GenBank/DDBJ whole genome shotgun (WGS) entry which is preliminary data.</text>
</comment>
<dbReference type="GO" id="GO:0005634">
    <property type="term" value="C:nucleus"/>
    <property type="evidence" value="ECO:0007669"/>
    <property type="project" value="UniProtKB-SubCell"/>
</dbReference>
<protein>
    <recommendedName>
        <fullName evidence="6">DNA endonuclease activator Ctp1 C-terminal domain-containing protein</fullName>
    </recommendedName>
</protein>
<feature type="compositionally biased region" description="Polar residues" evidence="5">
    <location>
        <begin position="402"/>
        <end position="411"/>
    </location>
</feature>
<dbReference type="AlphaFoldDB" id="A0A9P4HPU1"/>
<feature type="compositionally biased region" description="Basic and acidic residues" evidence="5">
    <location>
        <begin position="472"/>
        <end position="490"/>
    </location>
</feature>
<keyword evidence="4" id="KW-0175">Coiled coil</keyword>
<evidence type="ECO:0000313" key="8">
    <source>
        <dbReference type="Proteomes" id="UP000799776"/>
    </source>
</evidence>
<dbReference type="InterPro" id="IPR013882">
    <property type="entry name" value="Ctp1_C"/>
</dbReference>
<feature type="region of interest" description="Disordered" evidence="5">
    <location>
        <begin position="198"/>
        <end position="307"/>
    </location>
</feature>
<feature type="compositionally biased region" description="Basic and acidic residues" evidence="5">
    <location>
        <begin position="530"/>
        <end position="543"/>
    </location>
</feature>
<evidence type="ECO:0000256" key="2">
    <source>
        <dbReference type="ARBA" id="ARBA00022763"/>
    </source>
</evidence>
<organism evidence="7 8">
    <name type="scientific">Saccharata proteae CBS 121410</name>
    <dbReference type="NCBI Taxonomy" id="1314787"/>
    <lineage>
        <taxon>Eukaryota</taxon>
        <taxon>Fungi</taxon>
        <taxon>Dikarya</taxon>
        <taxon>Ascomycota</taxon>
        <taxon>Pezizomycotina</taxon>
        <taxon>Dothideomycetes</taxon>
        <taxon>Dothideomycetes incertae sedis</taxon>
        <taxon>Botryosphaeriales</taxon>
        <taxon>Saccharataceae</taxon>
        <taxon>Saccharata</taxon>
    </lineage>
</organism>
<feature type="region of interest" description="Disordered" evidence="5">
    <location>
        <begin position="156"/>
        <end position="183"/>
    </location>
</feature>
<name>A0A9P4HPU1_9PEZI</name>
<feature type="compositionally biased region" description="Polar residues" evidence="5">
    <location>
        <begin position="207"/>
        <end position="218"/>
    </location>
</feature>
<evidence type="ECO:0000256" key="5">
    <source>
        <dbReference type="SAM" id="MobiDB-lite"/>
    </source>
</evidence>
<feature type="coiled-coil region" evidence="4">
    <location>
        <begin position="53"/>
        <end position="80"/>
    </location>
</feature>
<evidence type="ECO:0000259" key="6">
    <source>
        <dbReference type="Pfam" id="PF08573"/>
    </source>
</evidence>
<evidence type="ECO:0000256" key="1">
    <source>
        <dbReference type="ARBA" id="ARBA00004123"/>
    </source>
</evidence>
<keyword evidence="3" id="KW-0539">Nucleus</keyword>
<accession>A0A9P4HPU1</accession>
<evidence type="ECO:0000256" key="3">
    <source>
        <dbReference type="ARBA" id="ARBA00023242"/>
    </source>
</evidence>
<dbReference type="GO" id="GO:0006281">
    <property type="term" value="P:DNA repair"/>
    <property type="evidence" value="ECO:0007669"/>
    <property type="project" value="InterPro"/>
</dbReference>
<feature type="compositionally biased region" description="Basic and acidic residues" evidence="5">
    <location>
        <begin position="282"/>
        <end position="292"/>
    </location>
</feature>
<feature type="region of interest" description="Disordered" evidence="5">
    <location>
        <begin position="690"/>
        <end position="714"/>
    </location>
</feature>